<sequence length="276" mass="32237">MLKRLQIYLRILRFNSTITKNSHNIIPEDSSQQWTLEQSQIDNIVKSVPSLVNVSTDIWQKAHSIFTEYGFKTKSFTQIVAEHPKVLTRPTAKISDSLEFWRGCQFGENRVENLILRYPELLEISNNRKILSQIHALKSLVHTSKNVWTLLMNSPNLIHENIKTIEAKFNYMHDIMRLEIPEIVKSQAFSYTLDDIKTRHVFLERLGIFKPRSPKAPPGEISKNPRLHQIMDSTESQFATKVGLVTLAEFEAFKELFKRELNRERNKRSDESDEDE</sequence>
<dbReference type="AlphaFoldDB" id="A0A7R8UDS1"/>
<dbReference type="OMA" id="QAEMVKC"/>
<evidence type="ECO:0000256" key="2">
    <source>
        <dbReference type="ARBA" id="ARBA00022946"/>
    </source>
</evidence>
<evidence type="ECO:0000313" key="4">
    <source>
        <dbReference type="Proteomes" id="UP000594454"/>
    </source>
</evidence>
<dbReference type="GO" id="GO:0005739">
    <property type="term" value="C:mitochondrion"/>
    <property type="evidence" value="ECO:0007669"/>
    <property type="project" value="TreeGrafter"/>
</dbReference>
<accession>A0A7R8UDS1</accession>
<protein>
    <submittedName>
        <fullName evidence="3">Uncharacterized protein</fullName>
    </submittedName>
</protein>
<evidence type="ECO:0000313" key="3">
    <source>
        <dbReference type="EMBL" id="CAD7078913.1"/>
    </source>
</evidence>
<dbReference type="GO" id="GO:0006390">
    <property type="term" value="P:mitochondrial transcription"/>
    <property type="evidence" value="ECO:0007669"/>
    <property type="project" value="TreeGrafter"/>
</dbReference>
<proteinExistence type="inferred from homology"/>
<gene>
    <name evidence="3" type="ORF">HERILL_LOCUS2154</name>
</gene>
<dbReference type="EMBL" id="LR899009">
    <property type="protein sequence ID" value="CAD7078913.1"/>
    <property type="molecule type" value="Genomic_DNA"/>
</dbReference>
<dbReference type="PANTHER" id="PTHR13068:SF203">
    <property type="entry name" value="TRANSCRIPTION TERMINATION FACTOR 4, MITOCHONDRIAL"/>
    <property type="match status" value="1"/>
</dbReference>
<dbReference type="InterPro" id="IPR038538">
    <property type="entry name" value="MTERF_sf"/>
</dbReference>
<dbReference type="Pfam" id="PF02536">
    <property type="entry name" value="mTERF"/>
    <property type="match status" value="1"/>
</dbReference>
<dbReference type="Proteomes" id="UP000594454">
    <property type="component" value="Chromosome 1"/>
</dbReference>
<evidence type="ECO:0000256" key="1">
    <source>
        <dbReference type="ARBA" id="ARBA00007692"/>
    </source>
</evidence>
<keyword evidence="2" id="KW-0809">Transit peptide</keyword>
<dbReference type="GO" id="GO:0003676">
    <property type="term" value="F:nucleic acid binding"/>
    <property type="evidence" value="ECO:0007669"/>
    <property type="project" value="InterPro"/>
</dbReference>
<dbReference type="InterPro" id="IPR003690">
    <property type="entry name" value="MTERF"/>
</dbReference>
<organism evidence="3 4">
    <name type="scientific">Hermetia illucens</name>
    <name type="common">Black soldier fly</name>
    <dbReference type="NCBI Taxonomy" id="343691"/>
    <lineage>
        <taxon>Eukaryota</taxon>
        <taxon>Metazoa</taxon>
        <taxon>Ecdysozoa</taxon>
        <taxon>Arthropoda</taxon>
        <taxon>Hexapoda</taxon>
        <taxon>Insecta</taxon>
        <taxon>Pterygota</taxon>
        <taxon>Neoptera</taxon>
        <taxon>Endopterygota</taxon>
        <taxon>Diptera</taxon>
        <taxon>Brachycera</taxon>
        <taxon>Stratiomyomorpha</taxon>
        <taxon>Stratiomyidae</taxon>
        <taxon>Hermetiinae</taxon>
        <taxon>Hermetia</taxon>
    </lineage>
</organism>
<dbReference type="OrthoDB" id="9991972at2759"/>
<reference evidence="3 4" key="1">
    <citation type="submission" date="2020-11" db="EMBL/GenBank/DDBJ databases">
        <authorList>
            <person name="Wallbank WR R."/>
            <person name="Pardo Diaz C."/>
            <person name="Kozak K."/>
            <person name="Martin S."/>
            <person name="Jiggins C."/>
            <person name="Moest M."/>
            <person name="Warren A I."/>
            <person name="Generalovic N T."/>
            <person name="Byers J.R.P. K."/>
            <person name="Montejo-Kovacevich G."/>
            <person name="Yen C E."/>
        </authorList>
    </citation>
    <scope>NUCLEOTIDE SEQUENCE [LARGE SCALE GENOMIC DNA]</scope>
</reference>
<dbReference type="Gene3D" id="1.25.70.10">
    <property type="entry name" value="Transcription termination factor 3, mitochondrial"/>
    <property type="match status" value="1"/>
</dbReference>
<dbReference type="PANTHER" id="PTHR13068">
    <property type="entry name" value="CGI-12 PROTEIN-RELATED"/>
    <property type="match status" value="1"/>
</dbReference>
<dbReference type="InParanoid" id="A0A7R8UDS1"/>
<keyword evidence="4" id="KW-1185">Reference proteome</keyword>
<dbReference type="GO" id="GO:0061668">
    <property type="term" value="P:mitochondrial ribosome assembly"/>
    <property type="evidence" value="ECO:0007669"/>
    <property type="project" value="TreeGrafter"/>
</dbReference>
<comment type="similarity">
    <text evidence="1">Belongs to the mTERF family.</text>
</comment>
<dbReference type="FunCoup" id="A0A7R8UDS1">
    <property type="interactions" value="12"/>
</dbReference>
<name>A0A7R8UDS1_HERIL</name>